<dbReference type="Proteomes" id="UP001162318">
    <property type="component" value="Unassembled WGS sequence"/>
</dbReference>
<evidence type="ECO:0000313" key="2">
    <source>
        <dbReference type="Proteomes" id="UP001162318"/>
    </source>
</evidence>
<sequence length="101" mass="11226">MVGFFVIVPVALVLKLALLPFEKPAERSPQEVATYLRDFLEGKGGSGDWDYFTSTEIADPRLNDIRGRAANLNLPFGEEEEALLEELIREVMEIVAEEAAS</sequence>
<protein>
    <submittedName>
        <fullName evidence="1">Uncharacterized protein</fullName>
    </submittedName>
</protein>
<accession>A0AA42WWZ8</accession>
<name>A0AA42WWZ8_SPHYA</name>
<gene>
    <name evidence="1" type="ORF">N5J77_13055</name>
</gene>
<organism evidence="1 2">
    <name type="scientific">Sphingobium yanoikuyae</name>
    <name type="common">Sphingomonas yanoikuyae</name>
    <dbReference type="NCBI Taxonomy" id="13690"/>
    <lineage>
        <taxon>Bacteria</taxon>
        <taxon>Pseudomonadati</taxon>
        <taxon>Pseudomonadota</taxon>
        <taxon>Alphaproteobacteria</taxon>
        <taxon>Sphingomonadales</taxon>
        <taxon>Sphingomonadaceae</taxon>
        <taxon>Sphingobium</taxon>
    </lineage>
</organism>
<evidence type="ECO:0000313" key="1">
    <source>
        <dbReference type="EMBL" id="MDH2132056.1"/>
    </source>
</evidence>
<reference evidence="1" key="1">
    <citation type="submission" date="2022-09" db="EMBL/GenBank/DDBJ databases">
        <title>Intensive care unit water sources are persistently colonized with multi-drug resistant bacteria and are the site of extensive horizontal gene transfer of antibiotic resistance genes.</title>
        <authorList>
            <person name="Diorio-Toth L."/>
        </authorList>
    </citation>
    <scope>NUCLEOTIDE SEQUENCE</scope>
    <source>
        <strain evidence="1">GD03659</strain>
    </source>
</reference>
<comment type="caution">
    <text evidence="1">The sequence shown here is derived from an EMBL/GenBank/DDBJ whole genome shotgun (WGS) entry which is preliminary data.</text>
</comment>
<dbReference type="EMBL" id="JAOCKX010000016">
    <property type="protein sequence ID" value="MDH2132056.1"/>
    <property type="molecule type" value="Genomic_DNA"/>
</dbReference>
<dbReference type="RefSeq" id="WP_164488895.1">
    <property type="nucleotide sequence ID" value="NZ_DAMBMS010000002.1"/>
</dbReference>
<dbReference type="AlphaFoldDB" id="A0AA42WWZ8"/>
<proteinExistence type="predicted"/>